<evidence type="ECO:0000256" key="3">
    <source>
        <dbReference type="ARBA" id="ARBA00022737"/>
    </source>
</evidence>
<keyword evidence="2" id="KW-0963">Cytoplasm</keyword>
<dbReference type="GO" id="GO:0000278">
    <property type="term" value="P:mitotic cell cycle"/>
    <property type="evidence" value="ECO:0007669"/>
    <property type="project" value="TreeGrafter"/>
</dbReference>
<keyword evidence="3" id="KW-0677">Repeat</keyword>
<sequence>MNVTVPHRTGSAPRRTTARFVKSPQSPRSGRASRTSLTLPSISAAPRHSLVSAVPNKALSRQKRRQRDAEIVLEEGVHHMSGVNAQETLESLVKVVQLRRHGSVTPRKGKPLWERVQAIVVMANQEGLRRLHMATPPEEVRFFFDNALALLEPPPKPSVEGVVDEFATQPALRKYLTGATLNNKAFLQHMAGDPPQVVIETLLRALKVQGGVFTTLTLYNLAVMMVSTRCFDKASEFIACCSKMIEECVKLAMPESHGGKPIYSLFLTNVAKHAIMCHHLVAAVASWSRLRDVEVYHSQLALCCAERFLGSQHPLTLRCSRRLTAALDDSGAVLIDESTPPRVPMLTDDLTLTEDSLTSVLLQVADTVKLPQGFVRRMTTTKGDKKRKSSSKGRKKSSLRGSQQLPNIRERRHLTRKTPSPHPPLSSSSRPRIYSPGSRRGLRGTMVPKPPPVSMAAMMESFRKERSVSPTKSEGVYSLSSGESDETPSVLTFVPKPAYYCYKHIRKEMRQLMTGLGEEMSRIAGSTVTPPELHRSQSLSLFEAAFGESRTVTPDPKEYMVIMDKKLRRLSRLIPDKHFDDLIKGILLVQSHWRGIVDRRKHQQIVLRLKEDMIRREAAERIQYAYRTHLAVRDAIEEKKKLRAHRIIVNRVILIQRYLYEKQSVEEWGLRCAEAYRRRIAENLEKRRRNAAAIRIQSCWRMCSQRIKIHRILNAVIRIQSLWRGYKGRMYAREQRVYRRLKEQERTAELTIHAKPVQIRWRKILAVRAGRAIVAERQRKILLYLEEQEAAFQKDWERIKQHPNVELCMIKVLSVLRGFRCRLECAHQYKQMNILRRFFLKLVLKNRGKHQLSLLREERMQERALRRRREEVTDAAIRIQCCVRRWLSYKQRRELWGQWQWLHHQAYVIQRAYRRYLGRRLLMEMRMEAKLKEEERLIAQLLRYAASKIQATWRMYNERQSQKDYLQFMRKDRHLFAIRIQKAWLAYKARCEVHWRERNRIERERFEQRRHQMMMAAVHIQSAARMFLTRRMLLEQGMVLKPTPAKLHRSARSIQCAWRRFAAYEYVQQLRFSRAYYDQQKVNVESLNTYATMIQALIRAKILNPPLVEMRQREIESETEEERKKRGKKLEDMYNAILAQKALRLARGLRQSPDVPARLENEDSVRAAAAITTSTTASSSIVNDADDSSETGMKGVDIEEVTELLQRCGRGLITRRALFIELCDQRLAELEMEESSSRVDILHAFQESIALLEEEIPKFTPKESKENTVDTTSIAMDADDDNISREGMKDVDMEGLAQLLQRCGRGAITRRALFMDLCDKRFAELSMEEATSRVKILYAFQESYTVLENSVPVFIPLSPDDAQGNALSTSSIVTPPAEEDNDNDNDDISNSAEMKEGDMETVVPLLQRCGRGAITRRDLFKQLRESLRWRAAVDIQRIWRGFCARQLIEVYYEFCEKEIVTEVLRIPCEEEEEEEEQS</sequence>
<evidence type="ECO:0008006" key="8">
    <source>
        <dbReference type="Google" id="ProtNLM"/>
    </source>
</evidence>
<feature type="compositionally biased region" description="Polar residues" evidence="5">
    <location>
        <begin position="23"/>
        <end position="41"/>
    </location>
</feature>
<dbReference type="PROSITE" id="PS50096">
    <property type="entry name" value="IQ"/>
    <property type="match status" value="7"/>
</dbReference>
<name>A0A1X0NQN4_9TRYP</name>
<feature type="compositionally biased region" description="Basic residues" evidence="5">
    <location>
        <begin position="384"/>
        <end position="398"/>
    </location>
</feature>
<protein>
    <recommendedName>
        <fullName evidence="8">IQ calmodulin-binding protein</fullName>
    </recommendedName>
</protein>
<feature type="region of interest" description="Disordered" evidence="5">
    <location>
        <begin position="1"/>
        <end position="43"/>
    </location>
</feature>
<organism evidence="6 7">
    <name type="scientific">Trypanosoma theileri</name>
    <dbReference type="NCBI Taxonomy" id="67003"/>
    <lineage>
        <taxon>Eukaryota</taxon>
        <taxon>Discoba</taxon>
        <taxon>Euglenozoa</taxon>
        <taxon>Kinetoplastea</taxon>
        <taxon>Metakinetoplastina</taxon>
        <taxon>Trypanosomatida</taxon>
        <taxon>Trypanosomatidae</taxon>
        <taxon>Trypanosoma</taxon>
    </lineage>
</organism>
<evidence type="ECO:0000256" key="1">
    <source>
        <dbReference type="ARBA" id="ARBA00004496"/>
    </source>
</evidence>
<keyword evidence="7" id="KW-1185">Reference proteome</keyword>
<dbReference type="Pfam" id="PF00612">
    <property type="entry name" value="IQ"/>
    <property type="match status" value="6"/>
</dbReference>
<gene>
    <name evidence="6" type="ORF">TM35_000241540</name>
</gene>
<comment type="subcellular location">
    <subcellularLocation>
        <location evidence="1">Cytoplasm</location>
    </subcellularLocation>
</comment>
<evidence type="ECO:0000256" key="5">
    <source>
        <dbReference type="SAM" id="MobiDB-lite"/>
    </source>
</evidence>
<dbReference type="SMART" id="SM00015">
    <property type="entry name" value="IQ"/>
    <property type="match status" value="11"/>
</dbReference>
<evidence type="ECO:0000313" key="6">
    <source>
        <dbReference type="EMBL" id="ORC87004.1"/>
    </source>
</evidence>
<dbReference type="STRING" id="67003.A0A1X0NQN4"/>
<feature type="compositionally biased region" description="Acidic residues" evidence="5">
    <location>
        <begin position="1377"/>
        <end position="1387"/>
    </location>
</feature>
<feature type="region of interest" description="Disordered" evidence="5">
    <location>
        <begin position="1365"/>
        <end position="1394"/>
    </location>
</feature>
<dbReference type="GO" id="GO:0005737">
    <property type="term" value="C:cytoplasm"/>
    <property type="evidence" value="ECO:0007669"/>
    <property type="project" value="UniProtKB-SubCell"/>
</dbReference>
<dbReference type="InterPro" id="IPR051185">
    <property type="entry name" value="ASPM"/>
</dbReference>
<proteinExistence type="predicted"/>
<dbReference type="OrthoDB" id="252964at2759"/>
<dbReference type="VEuPathDB" id="TriTrypDB:TM35_000241540"/>
<accession>A0A1X0NQN4</accession>
<dbReference type="GO" id="GO:0000922">
    <property type="term" value="C:spindle pole"/>
    <property type="evidence" value="ECO:0007669"/>
    <property type="project" value="TreeGrafter"/>
</dbReference>
<evidence type="ECO:0000256" key="4">
    <source>
        <dbReference type="ARBA" id="ARBA00022860"/>
    </source>
</evidence>
<evidence type="ECO:0000256" key="2">
    <source>
        <dbReference type="ARBA" id="ARBA00022490"/>
    </source>
</evidence>
<reference evidence="6 7" key="1">
    <citation type="submission" date="2017-03" db="EMBL/GenBank/DDBJ databases">
        <title>An alternative strategy for trypanosome survival in the mammalian bloodstream revealed through genome and transcriptome analysis of the ubiquitous bovine parasite Trypanosoma (Megatrypanum) theileri.</title>
        <authorList>
            <person name="Kelly S."/>
            <person name="Ivens A."/>
            <person name="Mott A."/>
            <person name="O'Neill E."/>
            <person name="Emms D."/>
            <person name="Macleod O."/>
            <person name="Voorheis P."/>
            <person name="Matthews J."/>
            <person name="Matthews K."/>
            <person name="Carrington M."/>
        </authorList>
    </citation>
    <scope>NUCLEOTIDE SEQUENCE [LARGE SCALE GENOMIC DNA]</scope>
    <source>
        <strain evidence="6">Edinburgh</strain>
    </source>
</reference>
<dbReference type="RefSeq" id="XP_028881070.1">
    <property type="nucleotide sequence ID" value="XM_029027566.1"/>
</dbReference>
<dbReference type="GO" id="GO:0007051">
    <property type="term" value="P:spindle organization"/>
    <property type="evidence" value="ECO:0007669"/>
    <property type="project" value="TreeGrafter"/>
</dbReference>
<comment type="caution">
    <text evidence="6">The sequence shown here is derived from an EMBL/GenBank/DDBJ whole genome shotgun (WGS) entry which is preliminary data.</text>
</comment>
<feature type="region of interest" description="Disordered" evidence="5">
    <location>
        <begin position="375"/>
        <end position="451"/>
    </location>
</feature>
<dbReference type="PANTHER" id="PTHR22706:SF1">
    <property type="entry name" value="ASSEMBLY FACTOR FOR SPINDLE MICROTUBULES"/>
    <property type="match status" value="1"/>
</dbReference>
<dbReference type="EMBL" id="NBCO01000024">
    <property type="protein sequence ID" value="ORC87004.1"/>
    <property type="molecule type" value="Genomic_DNA"/>
</dbReference>
<dbReference type="GO" id="GO:0005516">
    <property type="term" value="F:calmodulin binding"/>
    <property type="evidence" value="ECO:0007669"/>
    <property type="project" value="UniProtKB-KW"/>
</dbReference>
<evidence type="ECO:0000313" key="7">
    <source>
        <dbReference type="Proteomes" id="UP000192257"/>
    </source>
</evidence>
<dbReference type="GO" id="GO:0051295">
    <property type="term" value="P:establishment of meiotic spindle localization"/>
    <property type="evidence" value="ECO:0007669"/>
    <property type="project" value="TreeGrafter"/>
</dbReference>
<dbReference type="Proteomes" id="UP000192257">
    <property type="component" value="Unassembled WGS sequence"/>
</dbReference>
<dbReference type="InterPro" id="IPR000048">
    <property type="entry name" value="IQ_motif_EF-hand-BS"/>
</dbReference>
<keyword evidence="4" id="KW-0112">Calmodulin-binding</keyword>
<feature type="compositionally biased region" description="Low complexity" evidence="5">
    <location>
        <begin position="425"/>
        <end position="439"/>
    </location>
</feature>
<dbReference type="Gene3D" id="1.20.5.190">
    <property type="match status" value="4"/>
</dbReference>
<dbReference type="PANTHER" id="PTHR22706">
    <property type="entry name" value="ASSEMBLY FACTOR FOR SPINDLE MICROTUBULES"/>
    <property type="match status" value="1"/>
</dbReference>
<dbReference type="GeneID" id="39987346"/>